<proteinExistence type="predicted"/>
<organism evidence="1 2">
    <name type="scientific">Meganyctiphanes norvegica</name>
    <name type="common">Northern krill</name>
    <name type="synonym">Thysanopoda norvegica</name>
    <dbReference type="NCBI Taxonomy" id="48144"/>
    <lineage>
        <taxon>Eukaryota</taxon>
        <taxon>Metazoa</taxon>
        <taxon>Ecdysozoa</taxon>
        <taxon>Arthropoda</taxon>
        <taxon>Crustacea</taxon>
        <taxon>Multicrustacea</taxon>
        <taxon>Malacostraca</taxon>
        <taxon>Eumalacostraca</taxon>
        <taxon>Eucarida</taxon>
        <taxon>Euphausiacea</taxon>
        <taxon>Euphausiidae</taxon>
        <taxon>Meganyctiphanes</taxon>
    </lineage>
</organism>
<reference evidence="1 2" key="1">
    <citation type="submission" date="2024-05" db="EMBL/GenBank/DDBJ databases">
        <authorList>
            <person name="Wallberg A."/>
        </authorList>
    </citation>
    <scope>NUCLEOTIDE SEQUENCE [LARGE SCALE GENOMIC DNA]</scope>
</reference>
<dbReference type="EMBL" id="CAXKWB010041351">
    <property type="protein sequence ID" value="CAL4156168.1"/>
    <property type="molecule type" value="Genomic_DNA"/>
</dbReference>
<dbReference type="AlphaFoldDB" id="A0AAV2S3L9"/>
<comment type="caution">
    <text evidence="1">The sequence shown here is derived from an EMBL/GenBank/DDBJ whole genome shotgun (WGS) entry which is preliminary data.</text>
</comment>
<name>A0AAV2S3L9_MEGNR</name>
<sequence length="117" mass="13292">MAWWGYLVQHKEMSHKYGLLYITTEPKIQKKVCDRHSYPDSRNLSYLVYASTDFLCRSHLSTCLSDHPSCVAVDLISVPMGFMPNLLNTFSRTGFGVKVCLLHIKPKEFASGSNIYG</sequence>
<gene>
    <name evidence="1" type="ORF">MNOR_LOCUS31680</name>
</gene>
<accession>A0AAV2S3L9</accession>
<evidence type="ECO:0000313" key="2">
    <source>
        <dbReference type="Proteomes" id="UP001497623"/>
    </source>
</evidence>
<protein>
    <submittedName>
        <fullName evidence="1">Uncharacterized protein</fullName>
    </submittedName>
</protein>
<keyword evidence="2" id="KW-1185">Reference proteome</keyword>
<evidence type="ECO:0000313" key="1">
    <source>
        <dbReference type="EMBL" id="CAL4156168.1"/>
    </source>
</evidence>
<dbReference type="Proteomes" id="UP001497623">
    <property type="component" value="Unassembled WGS sequence"/>
</dbReference>